<dbReference type="InterPro" id="IPR007536">
    <property type="entry name" value="16SrRNA_methylTrfase_J"/>
</dbReference>
<reference evidence="1 2" key="1">
    <citation type="submission" date="2018-05" db="EMBL/GenBank/DDBJ databases">
        <title>Complete genome sequences of Streptococcus sobrinus.</title>
        <authorList>
            <person name="Sales M."/>
            <person name="Jensen P.A."/>
        </authorList>
    </citation>
    <scope>NUCLEOTIDE SEQUENCE [LARGE SCALE GENOMIC DNA]</scope>
    <source>
        <strain evidence="1 2">SL1</strain>
    </source>
</reference>
<protein>
    <submittedName>
        <fullName evidence="1">SAM-dependent methyltransferase</fullName>
    </submittedName>
</protein>
<dbReference type="EMBL" id="CP029490">
    <property type="protein sequence ID" value="AWN21359.1"/>
    <property type="molecule type" value="Genomic_DNA"/>
</dbReference>
<keyword evidence="1" id="KW-0489">Methyltransferase</keyword>
<sequence length="252" mass="28181">MKTIVTTSLGQDSGLVKRAQALAQQYSLIYLNRNKQSLKKLTQGEASVLVVYQDKLAAVHPDGSQLAFHPDTAMLRIKAPHDPLLDLLGPRPLKILDATMGLASDSIVMAWAGHQVTALESNPLIHLVVSQGLANFQTGNARLDRAMRTISPLNQEALAYLREQQDKSYDVIYFDPMFTQIIKESENLAGLKPLANYSPLSRELLAEASRVAQKVLIIKAHFRDCVFEEFGFDRQVRPNQKFHYGIKRLTRG</sequence>
<keyword evidence="1" id="KW-0808">Transferase</keyword>
<gene>
    <name evidence="1" type="ORF">DK182_08380</name>
</gene>
<dbReference type="Pfam" id="PF04445">
    <property type="entry name" value="SAM_MT"/>
    <property type="match status" value="1"/>
</dbReference>
<name>A0ABN5LUB5_9STRE</name>
<dbReference type="PANTHER" id="PTHR36112">
    <property type="entry name" value="RIBOSOMAL RNA SMALL SUBUNIT METHYLTRANSFERASE J"/>
    <property type="match status" value="1"/>
</dbReference>
<dbReference type="GO" id="GO:0008168">
    <property type="term" value="F:methyltransferase activity"/>
    <property type="evidence" value="ECO:0007669"/>
    <property type="project" value="UniProtKB-KW"/>
</dbReference>
<keyword evidence="2" id="KW-1185">Reference proteome</keyword>
<dbReference type="Proteomes" id="UP000245369">
    <property type="component" value="Chromosome"/>
</dbReference>
<dbReference type="RefSeq" id="WP_002963399.1">
    <property type="nucleotide sequence ID" value="NZ_CP029490.1"/>
</dbReference>
<dbReference type="SUPFAM" id="SSF53335">
    <property type="entry name" value="S-adenosyl-L-methionine-dependent methyltransferases"/>
    <property type="match status" value="1"/>
</dbReference>
<organism evidence="1 2">
    <name type="scientific">Streptococcus sobrinus</name>
    <dbReference type="NCBI Taxonomy" id="1310"/>
    <lineage>
        <taxon>Bacteria</taxon>
        <taxon>Bacillati</taxon>
        <taxon>Bacillota</taxon>
        <taxon>Bacilli</taxon>
        <taxon>Lactobacillales</taxon>
        <taxon>Streptococcaceae</taxon>
        <taxon>Streptococcus</taxon>
    </lineage>
</organism>
<dbReference type="PANTHER" id="PTHR36112:SF1">
    <property type="entry name" value="RIBOSOMAL RNA SMALL SUBUNIT METHYLTRANSFERASE J"/>
    <property type="match status" value="1"/>
</dbReference>
<evidence type="ECO:0000313" key="2">
    <source>
        <dbReference type="Proteomes" id="UP000245369"/>
    </source>
</evidence>
<dbReference type="InterPro" id="IPR029063">
    <property type="entry name" value="SAM-dependent_MTases_sf"/>
</dbReference>
<evidence type="ECO:0000313" key="1">
    <source>
        <dbReference type="EMBL" id="AWN21359.1"/>
    </source>
</evidence>
<proteinExistence type="predicted"/>
<accession>A0ABN5LUB5</accession>
<dbReference type="Gene3D" id="3.40.50.150">
    <property type="entry name" value="Vaccinia Virus protein VP39"/>
    <property type="match status" value="1"/>
</dbReference>
<dbReference type="GO" id="GO:0032259">
    <property type="term" value="P:methylation"/>
    <property type="evidence" value="ECO:0007669"/>
    <property type="project" value="UniProtKB-KW"/>
</dbReference>
<dbReference type="GeneID" id="93924521"/>